<name>A0A3P6BH84_BRACM</name>
<sequence>MLNHSFAFPNHAGFYTQREGAKHTSMISGFRSCGQVKMPHFCCCRGASAIPDQQTSLTTE</sequence>
<evidence type="ECO:0000313" key="2">
    <source>
        <dbReference type="EMBL" id="VDD01686.1"/>
    </source>
</evidence>
<organism evidence="2">
    <name type="scientific">Brassica campestris</name>
    <name type="common">Field mustard</name>
    <dbReference type="NCBI Taxonomy" id="3711"/>
    <lineage>
        <taxon>Eukaryota</taxon>
        <taxon>Viridiplantae</taxon>
        <taxon>Streptophyta</taxon>
        <taxon>Embryophyta</taxon>
        <taxon>Tracheophyta</taxon>
        <taxon>Spermatophyta</taxon>
        <taxon>Magnoliopsida</taxon>
        <taxon>eudicotyledons</taxon>
        <taxon>Gunneridae</taxon>
        <taxon>Pentapetalae</taxon>
        <taxon>rosids</taxon>
        <taxon>malvids</taxon>
        <taxon>Brassicales</taxon>
        <taxon>Brassicaceae</taxon>
        <taxon>Brassiceae</taxon>
        <taxon>Brassica</taxon>
    </lineage>
</organism>
<evidence type="ECO:0000313" key="1">
    <source>
        <dbReference type="EMBL" id="CAG7904172.1"/>
    </source>
</evidence>
<gene>
    <name evidence="2" type="ORF">BRAA07T31163Z</name>
    <name evidence="1" type="ORF">BRAPAZ1V2_A07P38160.2</name>
</gene>
<proteinExistence type="predicted"/>
<dbReference type="EMBL" id="LS974623">
    <property type="protein sequence ID" value="CAG7904172.1"/>
    <property type="molecule type" value="Genomic_DNA"/>
</dbReference>
<reference evidence="2" key="1">
    <citation type="submission" date="2018-11" db="EMBL/GenBank/DDBJ databases">
        <authorList>
            <consortium name="Genoscope - CEA"/>
            <person name="William W."/>
        </authorList>
    </citation>
    <scope>NUCLEOTIDE SEQUENCE</scope>
</reference>
<dbReference type="Gramene" id="A07p38160.2_BraZ1">
    <property type="protein sequence ID" value="A07p38160.2_BraZ1.CDS"/>
    <property type="gene ID" value="A07g38160.2_BraZ1"/>
</dbReference>
<dbReference type="EMBL" id="LR031574">
    <property type="protein sequence ID" value="VDD01686.1"/>
    <property type="molecule type" value="Genomic_DNA"/>
</dbReference>
<dbReference type="Proteomes" id="UP000694005">
    <property type="component" value="Chromosome A07"/>
</dbReference>
<accession>A0A3P6BH84</accession>
<protein>
    <submittedName>
        <fullName evidence="1">Uncharacterized protein</fullName>
    </submittedName>
</protein>
<dbReference type="AlphaFoldDB" id="A0A3P6BH84"/>